<keyword evidence="3 7" id="KW-1133">Transmembrane helix</keyword>
<keyword evidence="5" id="KW-0862">Zinc</keyword>
<dbReference type="PANTHER" id="PTHR20855">
    <property type="entry name" value="ADIPOR/PROGESTIN RECEPTOR-RELATED"/>
    <property type="match status" value="1"/>
</dbReference>
<dbReference type="GO" id="GO:0006882">
    <property type="term" value="P:intracellular zinc ion homeostasis"/>
    <property type="evidence" value="ECO:0007669"/>
    <property type="project" value="TreeGrafter"/>
</dbReference>
<dbReference type="Proteomes" id="UP001206595">
    <property type="component" value="Unassembled WGS sequence"/>
</dbReference>
<accession>A0AAD5E9U8</accession>
<dbReference type="GO" id="GO:0038023">
    <property type="term" value="F:signaling receptor activity"/>
    <property type="evidence" value="ECO:0007669"/>
    <property type="project" value="TreeGrafter"/>
</dbReference>
<evidence type="ECO:0000256" key="1">
    <source>
        <dbReference type="ARBA" id="ARBA00004141"/>
    </source>
</evidence>
<comment type="subcellular location">
    <subcellularLocation>
        <location evidence="1">Membrane</location>
        <topology evidence="1">Multi-pass membrane protein</topology>
    </subcellularLocation>
</comment>
<feature type="binding site" evidence="5">
    <location>
        <position position="377"/>
    </location>
    <ligand>
        <name>Zn(2+)</name>
        <dbReference type="ChEBI" id="CHEBI:29105"/>
    </ligand>
</feature>
<feature type="transmembrane region" description="Helical" evidence="7">
    <location>
        <begin position="341"/>
        <end position="358"/>
    </location>
</feature>
<dbReference type="GeneID" id="75914447"/>
<name>A0AAD5E9U8_UMBRA</name>
<feature type="transmembrane region" description="Helical" evidence="7">
    <location>
        <begin position="378"/>
        <end position="394"/>
    </location>
</feature>
<evidence type="ECO:0000256" key="5">
    <source>
        <dbReference type="PIRSR" id="PIRSR604254-1"/>
    </source>
</evidence>
<feature type="transmembrane region" description="Helical" evidence="7">
    <location>
        <begin position="180"/>
        <end position="199"/>
    </location>
</feature>
<keyword evidence="10" id="KW-1185">Reference proteome</keyword>
<feature type="transmembrane region" description="Helical" evidence="7">
    <location>
        <begin position="250"/>
        <end position="267"/>
    </location>
</feature>
<evidence type="ECO:0000256" key="2">
    <source>
        <dbReference type="ARBA" id="ARBA00022692"/>
    </source>
</evidence>
<evidence type="ECO:0000256" key="4">
    <source>
        <dbReference type="ARBA" id="ARBA00023136"/>
    </source>
</evidence>
<evidence type="ECO:0000256" key="8">
    <source>
        <dbReference type="SAM" id="SignalP"/>
    </source>
</evidence>
<dbReference type="AlphaFoldDB" id="A0AAD5E9U8"/>
<feature type="transmembrane region" description="Helical" evidence="7">
    <location>
        <begin position="279"/>
        <end position="299"/>
    </location>
</feature>
<evidence type="ECO:0000313" key="10">
    <source>
        <dbReference type="Proteomes" id="UP001206595"/>
    </source>
</evidence>
<organism evidence="9 10">
    <name type="scientific">Umbelopsis ramanniana AG</name>
    <dbReference type="NCBI Taxonomy" id="1314678"/>
    <lineage>
        <taxon>Eukaryota</taxon>
        <taxon>Fungi</taxon>
        <taxon>Fungi incertae sedis</taxon>
        <taxon>Mucoromycota</taxon>
        <taxon>Mucoromycotina</taxon>
        <taxon>Umbelopsidomycetes</taxon>
        <taxon>Umbelopsidales</taxon>
        <taxon>Umbelopsidaceae</taxon>
        <taxon>Umbelopsis</taxon>
    </lineage>
</organism>
<dbReference type="InterPro" id="IPR004254">
    <property type="entry name" value="AdipoR/HlyIII-related"/>
</dbReference>
<feature type="signal peptide" evidence="8">
    <location>
        <begin position="1"/>
        <end position="21"/>
    </location>
</feature>
<comment type="caution">
    <text evidence="9">The sequence shown here is derived from an EMBL/GenBank/DDBJ whole genome shotgun (WGS) entry which is preliminary data.</text>
</comment>
<protein>
    <submittedName>
        <fullName evidence="9">Uncharacterized protein</fullName>
    </submittedName>
</protein>
<evidence type="ECO:0000256" key="6">
    <source>
        <dbReference type="SAM" id="MobiDB-lite"/>
    </source>
</evidence>
<sequence>MSNPIFFFILLSFSLHRLSFTMSTSALTTITTARPRKPQVITLKPPSPRLHTRRHSQSTASESLEKHDQPSRSRSLSTSVLPSQEDGSFTEQLLASVNSKIREIEDADSTGILRYVDDQVHEKWDTAKAAVVGAQRLLSFDELPNEWQENQYILTGYRFYQSNRACLKSIFALHNETMNIWSHLIGFVFFAGLGVYAFNKQFPEATTNDRAITLTFFLAALKCLICSSIYHTFICHSQHAIKSFTATLDYIGISILITASVLMTEYYSYYCRPVAKFRYMMFTALVGSTGIVMPMFPFWDTKPFRPVRIGVFLLMAFSSAVPVVHITFLNGPSSTWEFLKPVWYSVAMYLFGVAIYANRFPEKMYPGRFDFAGLHSHAIWHIFVCLGIFFHYRASLHFYAQRYTFGCAMHLDS</sequence>
<dbReference type="Pfam" id="PF03006">
    <property type="entry name" value="HlyIII"/>
    <property type="match status" value="1"/>
</dbReference>
<feature type="transmembrane region" description="Helical" evidence="7">
    <location>
        <begin position="311"/>
        <end position="329"/>
    </location>
</feature>
<keyword evidence="2 7" id="KW-0812">Transmembrane</keyword>
<gene>
    <name evidence="9" type="ORF">K450DRAFT_241501</name>
</gene>
<reference evidence="9" key="1">
    <citation type="submission" date="2021-06" db="EMBL/GenBank/DDBJ databases">
        <authorList>
            <consortium name="DOE Joint Genome Institute"/>
            <person name="Mondo S.J."/>
            <person name="Amses K.R."/>
            <person name="Simmons D.R."/>
            <person name="Longcore J.E."/>
            <person name="Seto K."/>
            <person name="Alves G.H."/>
            <person name="Bonds A.E."/>
            <person name="Quandt C.A."/>
            <person name="Davis W.J."/>
            <person name="Chang Y."/>
            <person name="Letcher P.M."/>
            <person name="Powell M.J."/>
            <person name="Kuo A."/>
            <person name="Labutti K."/>
            <person name="Pangilinan J."/>
            <person name="Andreopoulos W."/>
            <person name="Tritt A."/>
            <person name="Riley R."/>
            <person name="Hundley H."/>
            <person name="Johnson J."/>
            <person name="Lipzen A."/>
            <person name="Barry K."/>
            <person name="Berbee M.L."/>
            <person name="Buchler N.E."/>
            <person name="Grigoriev I.V."/>
            <person name="Spatafora J.W."/>
            <person name="Stajich J.E."/>
            <person name="James T.Y."/>
        </authorList>
    </citation>
    <scope>NUCLEOTIDE SEQUENCE</scope>
    <source>
        <strain evidence="9">AG</strain>
    </source>
</reference>
<feature type="region of interest" description="Disordered" evidence="6">
    <location>
        <begin position="37"/>
        <end position="87"/>
    </location>
</feature>
<feature type="chain" id="PRO_5042038828" evidence="8">
    <location>
        <begin position="22"/>
        <end position="413"/>
    </location>
</feature>
<feature type="binding site" evidence="5">
    <location>
        <position position="231"/>
    </location>
    <ligand>
        <name>Zn(2+)</name>
        <dbReference type="ChEBI" id="CHEBI:29105"/>
    </ligand>
</feature>
<dbReference type="GO" id="GO:0016020">
    <property type="term" value="C:membrane"/>
    <property type="evidence" value="ECO:0007669"/>
    <property type="project" value="UniProtKB-SubCell"/>
</dbReference>
<proteinExistence type="predicted"/>
<evidence type="ECO:0000256" key="3">
    <source>
        <dbReference type="ARBA" id="ARBA00022989"/>
    </source>
</evidence>
<dbReference type="GO" id="GO:0046872">
    <property type="term" value="F:metal ion binding"/>
    <property type="evidence" value="ECO:0007669"/>
    <property type="project" value="UniProtKB-KW"/>
</dbReference>
<dbReference type="RefSeq" id="XP_051444553.1">
    <property type="nucleotide sequence ID" value="XM_051589102.1"/>
</dbReference>
<keyword evidence="5" id="KW-0479">Metal-binding</keyword>
<keyword evidence="4 7" id="KW-0472">Membrane</keyword>
<dbReference type="EMBL" id="MU620919">
    <property type="protein sequence ID" value="KAI8579549.1"/>
    <property type="molecule type" value="Genomic_DNA"/>
</dbReference>
<keyword evidence="8" id="KW-0732">Signal</keyword>
<feature type="binding site" evidence="5">
    <location>
        <position position="381"/>
    </location>
    <ligand>
        <name>Zn(2+)</name>
        <dbReference type="ChEBI" id="CHEBI:29105"/>
    </ligand>
</feature>
<dbReference type="PANTHER" id="PTHR20855:SF97">
    <property type="entry name" value="ADIPOR-LIKE RECEPTOR IZH3-RELATED"/>
    <property type="match status" value="1"/>
</dbReference>
<evidence type="ECO:0000256" key="7">
    <source>
        <dbReference type="SAM" id="Phobius"/>
    </source>
</evidence>
<feature type="transmembrane region" description="Helical" evidence="7">
    <location>
        <begin position="211"/>
        <end position="230"/>
    </location>
</feature>
<reference evidence="9" key="2">
    <citation type="journal article" date="2022" name="Proc. Natl. Acad. Sci. U.S.A.">
        <title>Diploid-dominant life cycles characterize the early evolution of Fungi.</title>
        <authorList>
            <person name="Amses K.R."/>
            <person name="Simmons D.R."/>
            <person name="Longcore J.E."/>
            <person name="Mondo S.J."/>
            <person name="Seto K."/>
            <person name="Jeronimo G.H."/>
            <person name="Bonds A.E."/>
            <person name="Quandt C.A."/>
            <person name="Davis W.J."/>
            <person name="Chang Y."/>
            <person name="Federici B.A."/>
            <person name="Kuo A."/>
            <person name="LaButti K."/>
            <person name="Pangilinan J."/>
            <person name="Andreopoulos W."/>
            <person name="Tritt A."/>
            <person name="Riley R."/>
            <person name="Hundley H."/>
            <person name="Johnson J."/>
            <person name="Lipzen A."/>
            <person name="Barry K."/>
            <person name="Lang B.F."/>
            <person name="Cuomo C.A."/>
            <person name="Buchler N.E."/>
            <person name="Grigoriev I.V."/>
            <person name="Spatafora J.W."/>
            <person name="Stajich J.E."/>
            <person name="James T.Y."/>
        </authorList>
    </citation>
    <scope>NUCLEOTIDE SEQUENCE</scope>
    <source>
        <strain evidence="9">AG</strain>
    </source>
</reference>
<evidence type="ECO:0000313" key="9">
    <source>
        <dbReference type="EMBL" id="KAI8579549.1"/>
    </source>
</evidence>
<feature type="compositionally biased region" description="Polar residues" evidence="6">
    <location>
        <begin position="72"/>
        <end position="87"/>
    </location>
</feature>